<evidence type="ECO:0000313" key="6">
    <source>
        <dbReference type="Proteomes" id="UP001500886"/>
    </source>
</evidence>
<dbReference type="SUPFAM" id="SSF46767">
    <property type="entry name" value="Methylated DNA-protein cysteine methyltransferase, C-terminal domain"/>
    <property type="match status" value="1"/>
</dbReference>
<dbReference type="Pfam" id="PF02805">
    <property type="entry name" value="Ada_Zn_binding"/>
    <property type="match status" value="1"/>
</dbReference>
<evidence type="ECO:0000256" key="1">
    <source>
        <dbReference type="ARBA" id="ARBA00022763"/>
    </source>
</evidence>
<organism evidence="5 6">
    <name type="scientific">Streptomyces luteosporeus</name>
    <dbReference type="NCBI Taxonomy" id="173856"/>
    <lineage>
        <taxon>Bacteria</taxon>
        <taxon>Bacillati</taxon>
        <taxon>Actinomycetota</taxon>
        <taxon>Actinomycetes</taxon>
        <taxon>Kitasatosporales</taxon>
        <taxon>Streptomycetaceae</taxon>
        <taxon>Streptomyces</taxon>
    </lineage>
</organism>
<keyword evidence="2" id="KW-0010">Activator</keyword>
<accession>A0ABP6G7B0</accession>
<dbReference type="InterPro" id="IPR036388">
    <property type="entry name" value="WH-like_DNA-bd_sf"/>
</dbReference>
<dbReference type="InterPro" id="IPR036217">
    <property type="entry name" value="MethylDNA_cys_MeTrfase_DNAb"/>
</dbReference>
<evidence type="ECO:0000259" key="4">
    <source>
        <dbReference type="Pfam" id="PF02805"/>
    </source>
</evidence>
<gene>
    <name evidence="5" type="ORF">GCM10010315_19990</name>
</gene>
<dbReference type="CDD" id="cd06445">
    <property type="entry name" value="ATase"/>
    <property type="match status" value="1"/>
</dbReference>
<feature type="domain" description="Ada DNA repair metal-binding" evidence="4">
    <location>
        <begin position="203"/>
        <end position="250"/>
    </location>
</feature>
<evidence type="ECO:0008006" key="7">
    <source>
        <dbReference type="Google" id="ProtNLM"/>
    </source>
</evidence>
<dbReference type="InterPro" id="IPR035451">
    <property type="entry name" value="Ada-like_dom_sf"/>
</dbReference>
<keyword evidence="6" id="KW-1185">Reference proteome</keyword>
<dbReference type="InterPro" id="IPR004026">
    <property type="entry name" value="Ada_DNA_repair_Zn-bd"/>
</dbReference>
<keyword evidence="1" id="KW-0227">DNA damage</keyword>
<proteinExistence type="predicted"/>
<dbReference type="InterPro" id="IPR014048">
    <property type="entry name" value="MethylDNA_cys_MeTrfase_DNA-bd"/>
</dbReference>
<reference evidence="6" key="1">
    <citation type="journal article" date="2019" name="Int. J. Syst. Evol. Microbiol.">
        <title>The Global Catalogue of Microorganisms (GCM) 10K type strain sequencing project: providing services to taxonomists for standard genome sequencing and annotation.</title>
        <authorList>
            <consortium name="The Broad Institute Genomics Platform"/>
            <consortium name="The Broad Institute Genome Sequencing Center for Infectious Disease"/>
            <person name="Wu L."/>
            <person name="Ma J."/>
        </authorList>
    </citation>
    <scope>NUCLEOTIDE SEQUENCE [LARGE SCALE GENOMIC DNA]</scope>
    <source>
        <strain evidence="6">JCM 4542</strain>
    </source>
</reference>
<protein>
    <recommendedName>
        <fullName evidence="7">Cysteine methyltransferase</fullName>
    </recommendedName>
</protein>
<dbReference type="SUPFAM" id="SSF57884">
    <property type="entry name" value="Ada DNA repair protein, N-terminal domain (N-Ada 10)"/>
    <property type="match status" value="1"/>
</dbReference>
<dbReference type="Gene3D" id="3.40.10.10">
    <property type="entry name" value="DNA Methylphosphotriester Repair Domain"/>
    <property type="match status" value="1"/>
</dbReference>
<dbReference type="Proteomes" id="UP001500886">
    <property type="component" value="Unassembled WGS sequence"/>
</dbReference>
<evidence type="ECO:0000259" key="3">
    <source>
        <dbReference type="Pfam" id="PF01035"/>
    </source>
</evidence>
<evidence type="ECO:0000313" key="5">
    <source>
        <dbReference type="EMBL" id="GAA2713808.1"/>
    </source>
</evidence>
<dbReference type="EMBL" id="BAAASL010000006">
    <property type="protein sequence ID" value="GAA2713808.1"/>
    <property type="molecule type" value="Genomic_DNA"/>
</dbReference>
<dbReference type="Gene3D" id="1.10.10.10">
    <property type="entry name" value="Winged helix-like DNA-binding domain superfamily/Winged helix DNA-binding domain"/>
    <property type="match status" value="1"/>
</dbReference>
<sequence length="253" mass="26718">MLAALGAEDAPTGFELGVLKALGITQSRYDTYALVDSPAGGLYVAGNGRALTGATLAAVVADRREFEEKHLARTGRSVISAADPPAGVRPALRTGRASGVAIDLAGLSALEQAVLGAVRRIPRGQIRPVSWVAHEAGLAGTAPVAEALARNPVHVLIPCHRVADDSGRPYDAAYGRDVGDALRRAEGIDPEYVESLTRLKMVFLGSDTTHIYCHPTCAHARRITPPHRVPFRSAAEARHAGYRPCKSCRPVPA</sequence>
<name>A0ABP6G7B0_9ACTN</name>
<comment type="caution">
    <text evidence="5">The sequence shown here is derived from an EMBL/GenBank/DDBJ whole genome shotgun (WGS) entry which is preliminary data.</text>
</comment>
<feature type="domain" description="Methylated-DNA-[protein]-cysteine S-methyltransferase DNA binding" evidence="3">
    <location>
        <begin position="110"/>
        <end position="188"/>
    </location>
</feature>
<evidence type="ECO:0000256" key="2">
    <source>
        <dbReference type="ARBA" id="ARBA00023159"/>
    </source>
</evidence>
<dbReference type="Pfam" id="PF01035">
    <property type="entry name" value="DNA_binding_1"/>
    <property type="match status" value="1"/>
</dbReference>